<feature type="signal peptide" evidence="1">
    <location>
        <begin position="1"/>
        <end position="19"/>
    </location>
</feature>
<evidence type="ECO:0000313" key="2">
    <source>
        <dbReference type="EMBL" id="CAE4633240.1"/>
    </source>
</evidence>
<feature type="chain" id="PRO_5036393597" description="Carbohydrate sulfotransferase" evidence="1">
    <location>
        <begin position="20"/>
        <end position="371"/>
    </location>
</feature>
<dbReference type="Pfam" id="PF03567">
    <property type="entry name" value="Sulfotransfer_2"/>
    <property type="match status" value="1"/>
</dbReference>
<evidence type="ECO:0000313" key="3">
    <source>
        <dbReference type="EMBL" id="CAE4633245.1"/>
    </source>
</evidence>
<dbReference type="AlphaFoldDB" id="A0A6T1IFW2"/>
<protein>
    <recommendedName>
        <fullName evidence="4">Carbohydrate sulfotransferase</fullName>
    </recommendedName>
</protein>
<organism evidence="2">
    <name type="scientific">Alexandrium monilatum</name>
    <dbReference type="NCBI Taxonomy" id="311494"/>
    <lineage>
        <taxon>Eukaryota</taxon>
        <taxon>Sar</taxon>
        <taxon>Alveolata</taxon>
        <taxon>Dinophyceae</taxon>
        <taxon>Gonyaulacales</taxon>
        <taxon>Pyrocystaceae</taxon>
        <taxon>Alexandrium</taxon>
    </lineage>
</organism>
<name>A0A6T1IFW2_9DINO</name>
<accession>A0A6T1IFW2</accession>
<gene>
    <name evidence="2" type="ORF">AMON00008_LOCUS44413</name>
    <name evidence="3" type="ORF">AMON00008_LOCUS44415</name>
</gene>
<dbReference type="EMBL" id="HBNR01062962">
    <property type="protein sequence ID" value="CAE4633245.1"/>
    <property type="molecule type" value="Transcribed_RNA"/>
</dbReference>
<evidence type="ECO:0008006" key="4">
    <source>
        <dbReference type="Google" id="ProtNLM"/>
    </source>
</evidence>
<proteinExistence type="predicted"/>
<keyword evidence="1" id="KW-0732">Signal</keyword>
<reference evidence="2" key="1">
    <citation type="submission" date="2021-01" db="EMBL/GenBank/DDBJ databases">
        <authorList>
            <person name="Corre E."/>
            <person name="Pelletier E."/>
            <person name="Niang G."/>
            <person name="Scheremetjew M."/>
            <person name="Finn R."/>
            <person name="Kale V."/>
            <person name="Holt S."/>
            <person name="Cochrane G."/>
            <person name="Meng A."/>
            <person name="Brown T."/>
            <person name="Cohen L."/>
        </authorList>
    </citation>
    <scope>NUCLEOTIDE SEQUENCE</scope>
    <source>
        <strain evidence="2">CCMP3105</strain>
    </source>
</reference>
<dbReference type="GO" id="GO:0008146">
    <property type="term" value="F:sulfotransferase activity"/>
    <property type="evidence" value="ECO:0007669"/>
    <property type="project" value="InterPro"/>
</dbReference>
<dbReference type="InterPro" id="IPR005331">
    <property type="entry name" value="Sulfotransferase"/>
</dbReference>
<dbReference type="GO" id="GO:0016020">
    <property type="term" value="C:membrane"/>
    <property type="evidence" value="ECO:0007669"/>
    <property type="project" value="InterPro"/>
</dbReference>
<evidence type="ECO:0000256" key="1">
    <source>
        <dbReference type="SAM" id="SignalP"/>
    </source>
</evidence>
<sequence>MSALAWAVCFLALVAGATGMMKPAAMTPVKRRIDFFAKAFGTGHEAVRQTCSAIGGTQPSRAPLPGLLETDSDVDFRAGDLRREEEEGARKPFDKHFCPKEAVTVHDHHAIVLPEYKLSFCFIPKIGSTDFKDLFNTINGVSPLILGFGKEYSASKAEHLGVNESEITKSNGWKFAVFTRDPALRYLSAFGDTCIRGDGHRRHRKACCGPTLSKRAPKEEMTKHFQARLKRDLEEGLAHNVHWSPQTEIIQRCGWGHFRPERLDYWGVLSGDVHGQVKEMLGMVGYTNDTVISKFFPKDHVAGHHSALQGGPEDYINDLDTLAAITKLYQDDFHNLPGVGCSFSELLYARLTANRTGSAQRRHHLSQAHPA</sequence>
<dbReference type="EMBL" id="HBNR01062960">
    <property type="protein sequence ID" value="CAE4633240.1"/>
    <property type="molecule type" value="Transcribed_RNA"/>
</dbReference>